<dbReference type="RefSeq" id="XP_025370573.1">
    <property type="nucleotide sequence ID" value="XM_025513656.1"/>
</dbReference>
<feature type="compositionally biased region" description="Polar residues" evidence="1">
    <location>
        <begin position="238"/>
        <end position="250"/>
    </location>
</feature>
<sequence length="414" mass="43786">MPSGSRRTTPRRARSSSVASNASAGSTRSARSSSKTAKSPSKGRASVKSSTSALAANNHEELERPALPVKRNPVLPSEDVPVKLQVIRRDGKNIIIGRVKLPTVNGSDHAFLLKRFDTNAVAASSMFRLAFPWATGAEERAEMAYLESRFDAERANGGEPREPAATPKRKPGRPKKQSEEEAETESHGTGSTGVRLQGIWIPSADAIEVAEEYGLEQFAKPLIEARAEHSDAGPLLTPSKNDTVSTPSTARTKRARTKVEETETASVTADGSPAIIRTRTVTAPNGDVKSESTTTPLTDAQIAADIKQAKALAAEAQASVSSRGGSKKRRAVDQNASADIDHLADDEDYQSNVIVRSVRRGAGVVRHRPLATSAGAIGTVSALGVGALAWMSGGNVDVATQIIQQGIANLGNWF</sequence>
<dbReference type="STRING" id="1522189.A0A316W5W1"/>
<evidence type="ECO:0000313" key="3">
    <source>
        <dbReference type="EMBL" id="PWN43413.1"/>
    </source>
</evidence>
<dbReference type="Proteomes" id="UP000245783">
    <property type="component" value="Unassembled WGS sequence"/>
</dbReference>
<feature type="domain" description="HTH APSES-type" evidence="2">
    <location>
        <begin position="90"/>
        <end position="234"/>
    </location>
</feature>
<dbReference type="GeneID" id="37035526"/>
<feature type="compositionally biased region" description="Low complexity" evidence="1">
    <location>
        <begin position="15"/>
        <end position="43"/>
    </location>
</feature>
<dbReference type="GO" id="GO:0070197">
    <property type="term" value="P:meiotic attachment of telomere to nuclear envelope"/>
    <property type="evidence" value="ECO:0007669"/>
    <property type="project" value="InterPro"/>
</dbReference>
<dbReference type="GO" id="GO:0003677">
    <property type="term" value="F:DNA binding"/>
    <property type="evidence" value="ECO:0007669"/>
    <property type="project" value="InterPro"/>
</dbReference>
<dbReference type="InterPro" id="IPR003163">
    <property type="entry name" value="Tscrpt_reg_HTH_APSES-type"/>
</dbReference>
<dbReference type="SUPFAM" id="SSF54616">
    <property type="entry name" value="DNA-binding domain of Mlu1-box binding protein MBP1"/>
    <property type="match status" value="1"/>
</dbReference>
<dbReference type="OrthoDB" id="1935484at2759"/>
<proteinExistence type="predicted"/>
<feature type="region of interest" description="Disordered" evidence="1">
    <location>
        <begin position="152"/>
        <end position="194"/>
    </location>
</feature>
<evidence type="ECO:0000259" key="2">
    <source>
        <dbReference type="PROSITE" id="PS51299"/>
    </source>
</evidence>
<dbReference type="EMBL" id="KZ819370">
    <property type="protein sequence ID" value="PWN43413.1"/>
    <property type="molecule type" value="Genomic_DNA"/>
</dbReference>
<dbReference type="Gene3D" id="3.10.260.10">
    <property type="entry name" value="Transcription regulator HTH, APSES-type DNA-binding domain"/>
    <property type="match status" value="1"/>
</dbReference>
<dbReference type="InterPro" id="IPR036887">
    <property type="entry name" value="HTH_APSES_sf"/>
</dbReference>
<organism evidence="3 4">
    <name type="scientific">Ceraceosorus guamensis</name>
    <dbReference type="NCBI Taxonomy" id="1522189"/>
    <lineage>
        <taxon>Eukaryota</taxon>
        <taxon>Fungi</taxon>
        <taxon>Dikarya</taxon>
        <taxon>Basidiomycota</taxon>
        <taxon>Ustilaginomycotina</taxon>
        <taxon>Exobasidiomycetes</taxon>
        <taxon>Ceraceosorales</taxon>
        <taxon>Ceraceosoraceae</taxon>
        <taxon>Ceraceosorus</taxon>
    </lineage>
</organism>
<reference evidence="3 4" key="1">
    <citation type="journal article" date="2018" name="Mol. Biol. Evol.">
        <title>Broad Genomic Sampling Reveals a Smut Pathogenic Ancestry of the Fungal Clade Ustilaginomycotina.</title>
        <authorList>
            <person name="Kijpornyongpan T."/>
            <person name="Mondo S.J."/>
            <person name="Barry K."/>
            <person name="Sandor L."/>
            <person name="Lee J."/>
            <person name="Lipzen A."/>
            <person name="Pangilinan J."/>
            <person name="LaButti K."/>
            <person name="Hainaut M."/>
            <person name="Henrissat B."/>
            <person name="Grigoriev I.V."/>
            <person name="Spatafora J.W."/>
            <person name="Aime M.C."/>
        </authorList>
    </citation>
    <scope>NUCLEOTIDE SEQUENCE [LARGE SCALE GENOMIC DNA]</scope>
    <source>
        <strain evidence="3 4">MCA 4658</strain>
    </source>
</reference>
<dbReference type="PANTHER" id="PTHR38044">
    <property type="entry name" value="BOUQUET FORMATION PROTEIN 4"/>
    <property type="match status" value="1"/>
</dbReference>
<dbReference type="InParanoid" id="A0A316W5W1"/>
<feature type="compositionally biased region" description="Basic and acidic residues" evidence="1">
    <location>
        <begin position="152"/>
        <end position="162"/>
    </location>
</feature>
<name>A0A316W5W1_9BASI</name>
<dbReference type="GO" id="GO:1990862">
    <property type="term" value="C:nuclear membrane complex Bqt3-Bqt4"/>
    <property type="evidence" value="ECO:0007669"/>
    <property type="project" value="InterPro"/>
</dbReference>
<dbReference type="GO" id="GO:0044820">
    <property type="term" value="P:mitotic telomere tethering at nuclear periphery"/>
    <property type="evidence" value="ECO:0007669"/>
    <property type="project" value="TreeGrafter"/>
</dbReference>
<feature type="region of interest" description="Disordered" evidence="1">
    <location>
        <begin position="1"/>
        <end position="75"/>
    </location>
</feature>
<dbReference type="PANTHER" id="PTHR38044:SF1">
    <property type="entry name" value="BOUQUET FORMATION PROTEIN 4"/>
    <property type="match status" value="1"/>
</dbReference>
<protein>
    <recommendedName>
        <fullName evidence="2">HTH APSES-type domain-containing protein</fullName>
    </recommendedName>
</protein>
<evidence type="ECO:0000313" key="4">
    <source>
        <dbReference type="Proteomes" id="UP000245783"/>
    </source>
</evidence>
<dbReference type="PROSITE" id="PS51299">
    <property type="entry name" value="HTH_APSES"/>
    <property type="match status" value="1"/>
</dbReference>
<keyword evidence="4" id="KW-1185">Reference proteome</keyword>
<accession>A0A316W5W1</accession>
<feature type="region of interest" description="Disordered" evidence="1">
    <location>
        <begin position="231"/>
        <end position="268"/>
    </location>
</feature>
<gene>
    <name evidence="3" type="ORF">IE81DRAFT_322488</name>
</gene>
<dbReference type="AlphaFoldDB" id="A0A316W5W1"/>
<evidence type="ECO:0000256" key="1">
    <source>
        <dbReference type="SAM" id="MobiDB-lite"/>
    </source>
</evidence>
<dbReference type="InterPro" id="IPR037548">
    <property type="entry name" value="Bqt4"/>
</dbReference>